<proteinExistence type="predicted"/>
<organism evidence="1 2">
    <name type="scientific">Brassica napus</name>
    <name type="common">Rape</name>
    <dbReference type="NCBI Taxonomy" id="3708"/>
    <lineage>
        <taxon>Eukaryota</taxon>
        <taxon>Viridiplantae</taxon>
        <taxon>Streptophyta</taxon>
        <taxon>Embryophyta</taxon>
        <taxon>Tracheophyta</taxon>
        <taxon>Spermatophyta</taxon>
        <taxon>Magnoliopsida</taxon>
        <taxon>eudicotyledons</taxon>
        <taxon>Gunneridae</taxon>
        <taxon>Pentapetalae</taxon>
        <taxon>rosids</taxon>
        <taxon>malvids</taxon>
        <taxon>Brassicales</taxon>
        <taxon>Brassicaceae</taxon>
        <taxon>Brassiceae</taxon>
        <taxon>Brassica</taxon>
    </lineage>
</organism>
<dbReference type="EMBL" id="JAGKQM010000003">
    <property type="protein sequence ID" value="KAH0931185.1"/>
    <property type="molecule type" value="Genomic_DNA"/>
</dbReference>
<gene>
    <name evidence="1" type="ORF">HID58_008302</name>
</gene>
<evidence type="ECO:0000313" key="2">
    <source>
        <dbReference type="Proteomes" id="UP000824890"/>
    </source>
</evidence>
<keyword evidence="2" id="KW-1185">Reference proteome</keyword>
<comment type="caution">
    <text evidence="1">The sequence shown here is derived from an EMBL/GenBank/DDBJ whole genome shotgun (WGS) entry which is preliminary data.</text>
</comment>
<dbReference type="Proteomes" id="UP000824890">
    <property type="component" value="Unassembled WGS sequence"/>
</dbReference>
<protein>
    <submittedName>
        <fullName evidence="1">Uncharacterized protein</fullName>
    </submittedName>
</protein>
<accession>A0ABQ8DP88</accession>
<name>A0ABQ8DP88_BRANA</name>
<sequence length="108" mass="11986">MEGDVSICLRRLFANATSETHIYLDSETAAKQCYYEMCRVELTILDETEEAIFAAFSEMIKLTTFTLLKLGNTWVEGREDGPKDNMPEAISLASASAKLGNNNAKETP</sequence>
<evidence type="ECO:0000313" key="1">
    <source>
        <dbReference type="EMBL" id="KAH0931185.1"/>
    </source>
</evidence>
<reference evidence="1 2" key="1">
    <citation type="submission" date="2021-05" db="EMBL/GenBank/DDBJ databases">
        <title>Genome Assembly of Synthetic Allotetraploid Brassica napus Reveals Homoeologous Exchanges between Subgenomes.</title>
        <authorList>
            <person name="Davis J.T."/>
        </authorList>
    </citation>
    <scope>NUCLEOTIDE SEQUENCE [LARGE SCALE GENOMIC DNA]</scope>
    <source>
        <strain evidence="2">cv. Da-Ae</strain>
        <tissue evidence="1">Seedling</tissue>
    </source>
</reference>